<evidence type="ECO:0000256" key="1">
    <source>
        <dbReference type="ARBA" id="ARBA00012121"/>
    </source>
</evidence>
<dbReference type="GO" id="GO:0005737">
    <property type="term" value="C:cytoplasm"/>
    <property type="evidence" value="ECO:0007669"/>
    <property type="project" value="TreeGrafter"/>
</dbReference>
<keyword evidence="4" id="KW-0067">ATP-binding</keyword>
<gene>
    <name evidence="6" type="primary">cysC_1</name>
    <name evidence="6" type="ORF">SDC9_06650</name>
</gene>
<dbReference type="GO" id="GO:0004020">
    <property type="term" value="F:adenylylsulfate kinase activity"/>
    <property type="evidence" value="ECO:0007669"/>
    <property type="project" value="UniProtKB-EC"/>
</dbReference>
<evidence type="ECO:0000259" key="5">
    <source>
        <dbReference type="Pfam" id="PF01583"/>
    </source>
</evidence>
<comment type="caution">
    <text evidence="6">The sequence shown here is derived from an EMBL/GenBank/DDBJ whole genome shotgun (WGS) entry which is preliminary data.</text>
</comment>
<dbReference type="GO" id="GO:0010134">
    <property type="term" value="P:sulfate assimilation via adenylyl sulfate reduction"/>
    <property type="evidence" value="ECO:0007669"/>
    <property type="project" value="TreeGrafter"/>
</dbReference>
<dbReference type="NCBIfam" id="NF003013">
    <property type="entry name" value="PRK03846.1"/>
    <property type="match status" value="1"/>
</dbReference>
<dbReference type="PANTHER" id="PTHR42700:SF1">
    <property type="entry name" value="SULFATE ADENYLYLTRANSFERASE"/>
    <property type="match status" value="1"/>
</dbReference>
<keyword evidence="2 6" id="KW-0808">Transferase</keyword>
<reference evidence="6" key="1">
    <citation type="submission" date="2019-08" db="EMBL/GenBank/DDBJ databases">
        <authorList>
            <person name="Kucharzyk K."/>
            <person name="Murdoch R.W."/>
            <person name="Higgins S."/>
            <person name="Loffler F."/>
        </authorList>
    </citation>
    <scope>NUCLEOTIDE SEQUENCE</scope>
</reference>
<dbReference type="AlphaFoldDB" id="A0A644T2F1"/>
<dbReference type="PANTHER" id="PTHR42700">
    <property type="entry name" value="SULFATE ADENYLYLTRANSFERASE"/>
    <property type="match status" value="1"/>
</dbReference>
<keyword evidence="3" id="KW-0547">Nucleotide-binding</keyword>
<name>A0A644T2F1_9ZZZZ</name>
<evidence type="ECO:0000256" key="2">
    <source>
        <dbReference type="ARBA" id="ARBA00022679"/>
    </source>
</evidence>
<protein>
    <recommendedName>
        <fullName evidence="1">adenylyl-sulfate kinase</fullName>
        <ecNumber evidence="1">2.7.1.25</ecNumber>
    </recommendedName>
</protein>
<organism evidence="6">
    <name type="scientific">bioreactor metagenome</name>
    <dbReference type="NCBI Taxonomy" id="1076179"/>
    <lineage>
        <taxon>unclassified sequences</taxon>
        <taxon>metagenomes</taxon>
        <taxon>ecological metagenomes</taxon>
    </lineage>
</organism>
<dbReference type="Pfam" id="PF01583">
    <property type="entry name" value="APS_kinase"/>
    <property type="match status" value="1"/>
</dbReference>
<dbReference type="SUPFAM" id="SSF52540">
    <property type="entry name" value="P-loop containing nucleoside triphosphate hydrolases"/>
    <property type="match status" value="1"/>
</dbReference>
<dbReference type="EC" id="2.7.1.25" evidence="1"/>
<keyword evidence="6" id="KW-0418">Kinase</keyword>
<dbReference type="InterPro" id="IPR059117">
    <property type="entry name" value="APS_kinase_dom"/>
</dbReference>
<evidence type="ECO:0000256" key="4">
    <source>
        <dbReference type="ARBA" id="ARBA00022840"/>
    </source>
</evidence>
<dbReference type="GO" id="GO:0005524">
    <property type="term" value="F:ATP binding"/>
    <property type="evidence" value="ECO:0007669"/>
    <property type="project" value="InterPro"/>
</dbReference>
<dbReference type="NCBIfam" id="TIGR00455">
    <property type="entry name" value="apsK"/>
    <property type="match status" value="1"/>
</dbReference>
<dbReference type="InterPro" id="IPR027417">
    <property type="entry name" value="P-loop_NTPase"/>
</dbReference>
<dbReference type="EMBL" id="VSSQ01000014">
    <property type="protein sequence ID" value="MPL61083.1"/>
    <property type="molecule type" value="Genomic_DNA"/>
</dbReference>
<sequence length="175" mass="19393">MNKNEEQAPCVWLTGLSGAGKSTLAFSLWQELKNRGQTAYILDGDAIRKGLCKDLGFSLADREENLRRICEVAKILSTAHVIPIVACISPLEKDRTMARKTFASDKFLLVYVNTTLEECERRDVKGLYAKARKGEIVDFTGIGSPYEIPILVEYVCNCTNDLSSSTSKIINLLGL</sequence>
<proteinExistence type="predicted"/>
<accession>A0A644T2F1</accession>
<dbReference type="InterPro" id="IPR050512">
    <property type="entry name" value="Sulf_AdTrans/APS_kinase"/>
</dbReference>
<evidence type="ECO:0000256" key="3">
    <source>
        <dbReference type="ARBA" id="ARBA00022741"/>
    </source>
</evidence>
<dbReference type="GO" id="GO:0004781">
    <property type="term" value="F:sulfate adenylyltransferase (ATP) activity"/>
    <property type="evidence" value="ECO:0007669"/>
    <property type="project" value="TreeGrafter"/>
</dbReference>
<feature type="domain" description="APS kinase" evidence="5">
    <location>
        <begin position="9"/>
        <end position="155"/>
    </location>
</feature>
<dbReference type="GO" id="GO:0019379">
    <property type="term" value="P:sulfate assimilation, phosphoadenylyl sulfate reduction by phosphoadenylyl-sulfate reductase (thioredoxin)"/>
    <property type="evidence" value="ECO:0007669"/>
    <property type="project" value="TreeGrafter"/>
</dbReference>
<dbReference type="CDD" id="cd02027">
    <property type="entry name" value="APSK"/>
    <property type="match status" value="1"/>
</dbReference>
<dbReference type="InterPro" id="IPR002891">
    <property type="entry name" value="APS"/>
</dbReference>
<dbReference type="Gene3D" id="3.40.50.300">
    <property type="entry name" value="P-loop containing nucleotide triphosphate hydrolases"/>
    <property type="match status" value="1"/>
</dbReference>
<evidence type="ECO:0000313" key="6">
    <source>
        <dbReference type="EMBL" id="MPL61083.1"/>
    </source>
</evidence>